<reference evidence="2 3" key="1">
    <citation type="journal article" date="2017" name="Nat. Commun.">
        <title>Genome assembly with in vitro proximity ligation data and whole-genome triplication in lettuce.</title>
        <authorList>
            <person name="Reyes-Chin-Wo S."/>
            <person name="Wang Z."/>
            <person name="Yang X."/>
            <person name="Kozik A."/>
            <person name="Arikit S."/>
            <person name="Song C."/>
            <person name="Xia L."/>
            <person name="Froenicke L."/>
            <person name="Lavelle D.O."/>
            <person name="Truco M.J."/>
            <person name="Xia R."/>
            <person name="Zhu S."/>
            <person name="Xu C."/>
            <person name="Xu H."/>
            <person name="Xu X."/>
            <person name="Cox K."/>
            <person name="Korf I."/>
            <person name="Meyers B.C."/>
            <person name="Michelmore R.W."/>
        </authorList>
    </citation>
    <scope>NUCLEOTIDE SEQUENCE [LARGE SCALE GENOMIC DNA]</scope>
    <source>
        <strain evidence="3">cv. Salinas</strain>
        <tissue evidence="2">Seedlings</tissue>
    </source>
</reference>
<keyword evidence="1" id="KW-0479">Metal-binding</keyword>
<organism evidence="2 3">
    <name type="scientific">Lactuca sativa</name>
    <name type="common">Garden lettuce</name>
    <dbReference type="NCBI Taxonomy" id="4236"/>
    <lineage>
        <taxon>Eukaryota</taxon>
        <taxon>Viridiplantae</taxon>
        <taxon>Streptophyta</taxon>
        <taxon>Embryophyta</taxon>
        <taxon>Tracheophyta</taxon>
        <taxon>Spermatophyta</taxon>
        <taxon>Magnoliopsida</taxon>
        <taxon>eudicotyledons</taxon>
        <taxon>Gunneridae</taxon>
        <taxon>Pentapetalae</taxon>
        <taxon>asterids</taxon>
        <taxon>campanulids</taxon>
        <taxon>Asterales</taxon>
        <taxon>Asteraceae</taxon>
        <taxon>Cichorioideae</taxon>
        <taxon>Cichorieae</taxon>
        <taxon>Lactucinae</taxon>
        <taxon>Lactuca</taxon>
    </lineage>
</organism>
<dbReference type="Proteomes" id="UP000235145">
    <property type="component" value="Unassembled WGS sequence"/>
</dbReference>
<comment type="caution">
    <text evidence="2">The sequence shown here is derived from an EMBL/GenBank/DDBJ whole genome shotgun (WGS) entry which is preliminary data.</text>
</comment>
<evidence type="ECO:0000313" key="2">
    <source>
        <dbReference type="EMBL" id="KAJ0202492.1"/>
    </source>
</evidence>
<name>A0A9R1V8T0_LACSA</name>
<dbReference type="InterPro" id="IPR011249">
    <property type="entry name" value="Metalloenz_LuxS/M16"/>
</dbReference>
<dbReference type="AlphaFoldDB" id="A0A9R1V8T0"/>
<evidence type="ECO:0000313" key="3">
    <source>
        <dbReference type="Proteomes" id="UP000235145"/>
    </source>
</evidence>
<sequence>MSKLEEFWERESRICGLRPTLLLHRVQLFSSLACLLPPSLTASIPVSLVIVKIVPVKHGHKLRITWAMTPGIHHYMEGTSRYLGHLIGHAREGSLFYFLKKLGWGQAYLLLSAIREMTFHYQDKIPPIDYVVKFSSNTQLYPSKDWLVGSSLPSTFSLKLSSLH</sequence>
<dbReference type="PANTHER" id="PTHR43690:SF18">
    <property type="entry name" value="INSULIN-DEGRADING ENZYME-RELATED"/>
    <property type="match status" value="1"/>
</dbReference>
<dbReference type="SUPFAM" id="SSF63411">
    <property type="entry name" value="LuxS/MPP-like metallohydrolase"/>
    <property type="match status" value="1"/>
</dbReference>
<dbReference type="PANTHER" id="PTHR43690">
    <property type="entry name" value="NARDILYSIN"/>
    <property type="match status" value="1"/>
</dbReference>
<protein>
    <submittedName>
        <fullName evidence="2">Uncharacterized protein</fullName>
    </submittedName>
</protein>
<accession>A0A9R1V8T0</accession>
<dbReference type="Gene3D" id="3.30.830.10">
    <property type="entry name" value="Metalloenzyme, LuxS/M16 peptidase-like"/>
    <property type="match status" value="2"/>
</dbReference>
<dbReference type="GO" id="GO:0046872">
    <property type="term" value="F:metal ion binding"/>
    <property type="evidence" value="ECO:0007669"/>
    <property type="project" value="UniProtKB-KW"/>
</dbReference>
<dbReference type="InterPro" id="IPR050626">
    <property type="entry name" value="Peptidase_M16"/>
</dbReference>
<gene>
    <name evidence="2" type="ORF">LSAT_V11C600303710</name>
</gene>
<proteinExistence type="predicted"/>
<dbReference type="EMBL" id="NBSK02000006">
    <property type="protein sequence ID" value="KAJ0202492.1"/>
    <property type="molecule type" value="Genomic_DNA"/>
</dbReference>
<evidence type="ECO:0000256" key="1">
    <source>
        <dbReference type="ARBA" id="ARBA00022723"/>
    </source>
</evidence>
<keyword evidence="3" id="KW-1185">Reference proteome</keyword>